<keyword evidence="6" id="KW-1185">Reference proteome</keyword>
<dbReference type="PANTHER" id="PTHR11712:SF336">
    <property type="entry name" value="3-OXOACYL-[ACYL-CARRIER-PROTEIN] SYNTHASE, MITOCHONDRIAL"/>
    <property type="match status" value="1"/>
</dbReference>
<dbReference type="InterPro" id="IPR020841">
    <property type="entry name" value="PKS_Beta-ketoAc_synthase_dom"/>
</dbReference>
<organism evidence="5 6">
    <name type="scientific">Desulfobacula phenolica</name>
    <dbReference type="NCBI Taxonomy" id="90732"/>
    <lineage>
        <taxon>Bacteria</taxon>
        <taxon>Pseudomonadati</taxon>
        <taxon>Thermodesulfobacteriota</taxon>
        <taxon>Desulfobacteria</taxon>
        <taxon>Desulfobacterales</taxon>
        <taxon>Desulfobacteraceae</taxon>
        <taxon>Desulfobacula</taxon>
    </lineage>
</organism>
<evidence type="ECO:0000313" key="5">
    <source>
        <dbReference type="EMBL" id="SDU43746.1"/>
    </source>
</evidence>
<gene>
    <name evidence="5" type="ORF">SAMN04487931_108207</name>
</gene>
<comment type="similarity">
    <text evidence="1 3">Belongs to the thiolase-like superfamily. Beta-ketoacyl-ACP synthases family.</text>
</comment>
<protein>
    <submittedName>
        <fullName evidence="5">3-oxoacyl-[acyl-carrier-protein] synthase II</fullName>
    </submittedName>
</protein>
<reference evidence="6" key="1">
    <citation type="submission" date="2016-10" db="EMBL/GenBank/DDBJ databases">
        <authorList>
            <person name="Varghese N."/>
            <person name="Submissions S."/>
        </authorList>
    </citation>
    <scope>NUCLEOTIDE SEQUENCE [LARGE SCALE GENOMIC DNA]</scope>
    <source>
        <strain evidence="6">DSM 3384</strain>
    </source>
</reference>
<keyword evidence="2 3" id="KW-0808">Transferase</keyword>
<evidence type="ECO:0000313" key="6">
    <source>
        <dbReference type="Proteomes" id="UP000199608"/>
    </source>
</evidence>
<evidence type="ECO:0000259" key="4">
    <source>
        <dbReference type="PROSITE" id="PS52004"/>
    </source>
</evidence>
<dbReference type="SMART" id="SM00825">
    <property type="entry name" value="PKS_KS"/>
    <property type="match status" value="1"/>
</dbReference>
<dbReference type="SUPFAM" id="SSF53901">
    <property type="entry name" value="Thiolase-like"/>
    <property type="match status" value="2"/>
</dbReference>
<dbReference type="Proteomes" id="UP000199608">
    <property type="component" value="Unassembled WGS sequence"/>
</dbReference>
<dbReference type="InterPro" id="IPR014030">
    <property type="entry name" value="Ketoacyl_synth_N"/>
</dbReference>
<evidence type="ECO:0000256" key="2">
    <source>
        <dbReference type="ARBA" id="ARBA00022679"/>
    </source>
</evidence>
<evidence type="ECO:0000256" key="1">
    <source>
        <dbReference type="ARBA" id="ARBA00008467"/>
    </source>
</evidence>
<dbReference type="GO" id="GO:0006633">
    <property type="term" value="P:fatty acid biosynthetic process"/>
    <property type="evidence" value="ECO:0007669"/>
    <property type="project" value="TreeGrafter"/>
</dbReference>
<dbReference type="Pfam" id="PF02801">
    <property type="entry name" value="Ketoacyl-synt_C"/>
    <property type="match status" value="1"/>
</dbReference>
<dbReference type="EMBL" id="FNLL01000008">
    <property type="protein sequence ID" value="SDU43746.1"/>
    <property type="molecule type" value="Genomic_DNA"/>
</dbReference>
<dbReference type="CDD" id="cd00834">
    <property type="entry name" value="KAS_I_II"/>
    <property type="match status" value="1"/>
</dbReference>
<dbReference type="GO" id="GO:0004315">
    <property type="term" value="F:3-oxoacyl-[acyl-carrier-protein] synthase activity"/>
    <property type="evidence" value="ECO:0007669"/>
    <property type="project" value="TreeGrafter"/>
</dbReference>
<dbReference type="Gene3D" id="3.40.47.10">
    <property type="match status" value="1"/>
</dbReference>
<dbReference type="PANTHER" id="PTHR11712">
    <property type="entry name" value="POLYKETIDE SYNTHASE-RELATED"/>
    <property type="match status" value="1"/>
</dbReference>
<accession>A0A1H2IIG6</accession>
<dbReference type="InterPro" id="IPR016039">
    <property type="entry name" value="Thiolase-like"/>
</dbReference>
<evidence type="ECO:0000256" key="3">
    <source>
        <dbReference type="RuleBase" id="RU003694"/>
    </source>
</evidence>
<dbReference type="InterPro" id="IPR014031">
    <property type="entry name" value="Ketoacyl_synth_C"/>
</dbReference>
<dbReference type="RefSeq" id="WP_014959193.1">
    <property type="nucleotide sequence ID" value="NZ_FNLL01000008.1"/>
</dbReference>
<dbReference type="PROSITE" id="PS52004">
    <property type="entry name" value="KS3_2"/>
    <property type="match status" value="1"/>
</dbReference>
<dbReference type="AlphaFoldDB" id="A0A1H2IIG6"/>
<feature type="domain" description="Ketosynthase family 3 (KS3)" evidence="4">
    <location>
        <begin position="1"/>
        <end position="373"/>
    </location>
</feature>
<sequence>MRNVVIAQTSVVTSVGSDLTSTFQSFLNKKSGIKKIDRFETKNYRSKYAALIKDIETPENRSSFLNLTDLIIDQLNDIPKNCRLLTATTQACVDLFEKNEKKKCSINKYLIPSNIPKYIARKLNLKDSGININSACASPTIAIIKGTQMIKNKRADSVLIFCADIVSEFVFSGFSALNALSACPTQPFDINRKGLNLGDGGAAILLMNEELAKKNHIEFNTSIAGYGIASDATHITAPAKDGRGLIMAVKNALKTAKINADQIGAVNTHGTGTIYNDSMEINALKNIFKDIKIPANSFKGSIGHTLGGAGGIEAAVGTLMLKEHILPGTCGFSNPEKDAENLISSDNVSFFKNYLLSTNSGFAGTNAALVLKRINC</sequence>
<proteinExistence type="inferred from homology"/>
<dbReference type="InterPro" id="IPR000794">
    <property type="entry name" value="Beta-ketoacyl_synthase"/>
</dbReference>
<name>A0A1H2IIG6_9BACT</name>
<dbReference type="Pfam" id="PF00109">
    <property type="entry name" value="ketoacyl-synt"/>
    <property type="match status" value="1"/>
</dbReference>